<evidence type="ECO:0008006" key="3">
    <source>
        <dbReference type="Google" id="ProtNLM"/>
    </source>
</evidence>
<dbReference type="Proteomes" id="UP000253562">
    <property type="component" value="Unassembled WGS sequence"/>
</dbReference>
<organism evidence="1 2">
    <name type="scientific">Bremerella cremea</name>
    <dbReference type="NCBI Taxonomy" id="1031537"/>
    <lineage>
        <taxon>Bacteria</taxon>
        <taxon>Pseudomonadati</taxon>
        <taxon>Planctomycetota</taxon>
        <taxon>Planctomycetia</taxon>
        <taxon>Pirellulales</taxon>
        <taxon>Pirellulaceae</taxon>
        <taxon>Bremerella</taxon>
    </lineage>
</organism>
<sequence>MVMISLRAGENAPTVTDFLRHVLPSNGHAVLAFRWRNRPREWSSKSYDLAMERDLILLQMQLDTLEKLAKSSRRNASQEFDLQVYFEIATQMQPVKSPRRGSGKTTASVACLALDIDCYPKKPAYPPRAAALRILEELLPPSIVVDSGSGIHAYWLLDEPILFASQNDRDAYRDLLSLWEDAVALKLSQAGYQMDVGQSRVSRLLRLPGTWNTGGHAPVLITGGTWESHNPQTFRDIASRNDITQTVQKSDEISLDTELHTMGIGLEGRVKLNSGFFETPALQHTPSEAVQNIHDVFDRYVPIGKGERHSCLKQIVCFLKSDEVFRTKPVDYFKSEFDGWYEKARDRITTRSYEANWKDFRELWRDIKYGYAGTNGKKPLSEHFRNCSGEGRELLRAVVISISADSEGEAFPLDGRSLAKFFPQSHRTIAYWLRDLVEEGLLEIVTPGLRGRAAEYRLLRHKYRWMSLPS</sequence>
<reference evidence="1 2" key="1">
    <citation type="submission" date="2018-07" db="EMBL/GenBank/DDBJ databases">
        <title>Comparative genomes isolates from brazilian mangrove.</title>
        <authorList>
            <person name="De Araujo J.E."/>
            <person name="Taketani R.G."/>
            <person name="Silva M.C.P."/>
            <person name="Lourenco M.V."/>
            <person name="Oliveira V.M."/>
            <person name="Andreote F.D."/>
        </authorList>
    </citation>
    <scope>NUCLEOTIDE SEQUENCE [LARGE SCALE GENOMIC DNA]</scope>
    <source>
        <strain evidence="1 2">HEX PRIS-MGV</strain>
    </source>
</reference>
<accession>A0A368KMF2</accession>
<protein>
    <recommendedName>
        <fullName evidence="3">DUF3987 domain-containing protein</fullName>
    </recommendedName>
</protein>
<name>A0A368KMF2_9BACT</name>
<evidence type="ECO:0000313" key="1">
    <source>
        <dbReference type="EMBL" id="RCS42307.1"/>
    </source>
</evidence>
<evidence type="ECO:0000313" key="2">
    <source>
        <dbReference type="Proteomes" id="UP000253562"/>
    </source>
</evidence>
<dbReference type="AlphaFoldDB" id="A0A368KMF2"/>
<comment type="caution">
    <text evidence="1">The sequence shown here is derived from an EMBL/GenBank/DDBJ whole genome shotgun (WGS) entry which is preliminary data.</text>
</comment>
<dbReference type="EMBL" id="QPEX01000042">
    <property type="protein sequence ID" value="RCS42307.1"/>
    <property type="molecule type" value="Genomic_DNA"/>
</dbReference>
<proteinExistence type="predicted"/>
<gene>
    <name evidence="1" type="ORF">DTL42_19405</name>
</gene>